<feature type="region of interest" description="Disordered" evidence="1">
    <location>
        <begin position="25"/>
        <end position="47"/>
    </location>
</feature>
<proteinExistence type="predicted"/>
<accession>Q84191</accession>
<reference evidence="2" key="1">
    <citation type="journal article" date="1988" name="Virology">
        <title>The P protein and the nonstructural 38K and 29K proteins of Newcastle disease virus are derived from the same open reading frame.</title>
        <authorList>
            <person name="McGinnes L."/>
            <person name="McQuain C."/>
            <person name="Morrison T."/>
        </authorList>
    </citation>
    <scope>NUCLEOTIDE SEQUENCE</scope>
    <source>
        <strain evidence="2">AV</strain>
    </source>
</reference>
<dbReference type="EMBL" id="M20302">
    <property type="protein sequence ID" value="AAA66629.1"/>
    <property type="molecule type" value="Genomic_RNA"/>
</dbReference>
<sequence length="97" mass="11179">MLKRAHGRVSRKDIINFRPNSRGVNRAAETVRRDRRTGPMPPLETGAQTRTQHIMDNGRSHNYQLVQPLMLSGQGRAKTILLHLWIMSSYLSTLCRR</sequence>
<protein>
    <submittedName>
        <fullName evidence="2">Uncharacterized protein</fullName>
    </submittedName>
</protein>
<evidence type="ECO:0000256" key="1">
    <source>
        <dbReference type="SAM" id="MobiDB-lite"/>
    </source>
</evidence>
<evidence type="ECO:0000313" key="2">
    <source>
        <dbReference type="EMBL" id="AAA66629.1"/>
    </source>
</evidence>
<name>Q84191_NCDV</name>
<organism evidence="2">
    <name type="scientific">Avian paramyxovirus 1</name>
    <name type="common">NDV</name>
    <name type="synonym">Avian orthoavulavirus 1</name>
    <dbReference type="NCBI Taxonomy" id="2560319"/>
    <lineage>
        <taxon>Viruses</taxon>
        <taxon>Riboviria</taxon>
        <taxon>Orthornavirae</taxon>
        <taxon>Negarnaviricota</taxon>
        <taxon>Haploviricotina</taxon>
        <taxon>Monjiviricetes</taxon>
        <taxon>Mononegavirales</taxon>
        <taxon>Paramyxoviridae</taxon>
        <taxon>Avulavirinae</taxon>
        <taxon>Orthoavulavirus</taxon>
        <taxon>Orthoavulavirus javaense</taxon>
    </lineage>
</organism>